<feature type="transmembrane region" description="Helical" evidence="6">
    <location>
        <begin position="40"/>
        <end position="64"/>
    </location>
</feature>
<keyword evidence="2" id="KW-1003">Cell membrane</keyword>
<evidence type="ECO:0000256" key="3">
    <source>
        <dbReference type="ARBA" id="ARBA00022692"/>
    </source>
</evidence>
<evidence type="ECO:0000256" key="2">
    <source>
        <dbReference type="ARBA" id="ARBA00022475"/>
    </source>
</evidence>
<dbReference type="AlphaFoldDB" id="A0A285N937"/>
<dbReference type="InterPro" id="IPR001123">
    <property type="entry name" value="LeuE-type"/>
</dbReference>
<dbReference type="PANTHER" id="PTHR30086:SF20">
    <property type="entry name" value="ARGININE EXPORTER PROTEIN ARGO-RELATED"/>
    <property type="match status" value="1"/>
</dbReference>
<evidence type="ECO:0000313" key="7">
    <source>
        <dbReference type="EMBL" id="SNZ05427.1"/>
    </source>
</evidence>
<protein>
    <submittedName>
        <fullName evidence="7">Threonine/homoserine/homoserine lactone efflux protein</fullName>
    </submittedName>
</protein>
<keyword evidence="3 6" id="KW-0812">Transmembrane</keyword>
<keyword evidence="4 6" id="KW-1133">Transmembrane helix</keyword>
<evidence type="ECO:0000256" key="4">
    <source>
        <dbReference type="ARBA" id="ARBA00022989"/>
    </source>
</evidence>
<reference evidence="7 8" key="1">
    <citation type="submission" date="2017-09" db="EMBL/GenBank/DDBJ databases">
        <authorList>
            <person name="Ehlers B."/>
            <person name="Leendertz F.H."/>
        </authorList>
    </citation>
    <scope>NUCLEOTIDE SEQUENCE [LARGE SCALE GENOMIC DNA]</scope>
    <source>
        <strain evidence="7 8">DSM 18289</strain>
    </source>
</reference>
<evidence type="ECO:0000256" key="1">
    <source>
        <dbReference type="ARBA" id="ARBA00004651"/>
    </source>
</evidence>
<gene>
    <name evidence="7" type="ORF">SAMN06265368_0116</name>
</gene>
<dbReference type="PANTHER" id="PTHR30086">
    <property type="entry name" value="ARGININE EXPORTER PROTEIN ARGO"/>
    <property type="match status" value="1"/>
</dbReference>
<proteinExistence type="predicted"/>
<dbReference type="RefSeq" id="WP_097151476.1">
    <property type="nucleotide sequence ID" value="NZ_OBEL01000001.1"/>
</dbReference>
<feature type="transmembrane region" description="Helical" evidence="6">
    <location>
        <begin position="70"/>
        <end position="88"/>
    </location>
</feature>
<feature type="transmembrane region" description="Helical" evidence="6">
    <location>
        <begin position="190"/>
        <end position="211"/>
    </location>
</feature>
<dbReference type="GO" id="GO:0005886">
    <property type="term" value="C:plasma membrane"/>
    <property type="evidence" value="ECO:0007669"/>
    <property type="project" value="UniProtKB-SubCell"/>
</dbReference>
<dbReference type="Proteomes" id="UP000219439">
    <property type="component" value="Unassembled WGS sequence"/>
</dbReference>
<dbReference type="PIRSF" id="PIRSF006324">
    <property type="entry name" value="LeuE"/>
    <property type="match status" value="1"/>
</dbReference>
<evidence type="ECO:0000313" key="8">
    <source>
        <dbReference type="Proteomes" id="UP000219439"/>
    </source>
</evidence>
<keyword evidence="5 6" id="KW-0472">Membrane</keyword>
<organism evidence="7 8">
    <name type="scientific">Cohaesibacter gelatinilyticus</name>
    <dbReference type="NCBI Taxonomy" id="372072"/>
    <lineage>
        <taxon>Bacteria</taxon>
        <taxon>Pseudomonadati</taxon>
        <taxon>Pseudomonadota</taxon>
        <taxon>Alphaproteobacteria</taxon>
        <taxon>Hyphomicrobiales</taxon>
        <taxon>Cohaesibacteraceae</taxon>
    </lineage>
</organism>
<dbReference type="EMBL" id="OBEL01000001">
    <property type="protein sequence ID" value="SNZ05427.1"/>
    <property type="molecule type" value="Genomic_DNA"/>
</dbReference>
<dbReference type="OrthoDB" id="9804822at2"/>
<dbReference type="Pfam" id="PF01810">
    <property type="entry name" value="LysE"/>
    <property type="match status" value="1"/>
</dbReference>
<evidence type="ECO:0000256" key="6">
    <source>
        <dbReference type="SAM" id="Phobius"/>
    </source>
</evidence>
<feature type="transmembrane region" description="Helical" evidence="6">
    <location>
        <begin position="155"/>
        <end position="178"/>
    </location>
</feature>
<feature type="transmembrane region" description="Helical" evidence="6">
    <location>
        <begin position="6"/>
        <end position="28"/>
    </location>
</feature>
<dbReference type="GO" id="GO:0015171">
    <property type="term" value="F:amino acid transmembrane transporter activity"/>
    <property type="evidence" value="ECO:0007669"/>
    <property type="project" value="TreeGrafter"/>
</dbReference>
<name>A0A285N937_9HYPH</name>
<keyword evidence="8" id="KW-1185">Reference proteome</keyword>
<accession>A0A285N937</accession>
<evidence type="ECO:0000256" key="5">
    <source>
        <dbReference type="ARBA" id="ARBA00023136"/>
    </source>
</evidence>
<sequence length="214" mass="22952">MNLELWMPFAALIALATLSPGPNVLIVVTNSLRYGLTGGLLTILGNLIALFSIALLAAVGVGAVLKTSPIVFMVMKLVGAAYLIWMGYKMLKSSLSRYADIEITDEQKQIDLPARNIMLQAISISLSNPKAILFLSAAFPSFLNLEAAIAPQFMIMFSTIIVIVGSIHTFYALLAMGMRKRLTSGRARKWMARISGITFVGLGAGLAGQAVRSS</sequence>
<comment type="subcellular location">
    <subcellularLocation>
        <location evidence="1">Cell membrane</location>
        <topology evidence="1">Multi-pass membrane protein</topology>
    </subcellularLocation>
</comment>